<dbReference type="InterPro" id="IPR036322">
    <property type="entry name" value="WD40_repeat_dom_sf"/>
</dbReference>
<dbReference type="Gene3D" id="2.130.10.10">
    <property type="entry name" value="YVTN repeat-like/Quinoprotein amine dehydrogenase"/>
    <property type="match status" value="1"/>
</dbReference>
<sequence length="652" mass="73700">MSRQHYDANDEEKKILVPAIPIYFSFQPRSDERNNIISQLLDKLQKINPDHWNTTNVRVWLRNNQKNFSQLSQGMEMQPLLPPTLESTPKFVQLPSAPQLPNIPTHPSLLDDISISSNNNSFNIPPANMSLINDTKSQTKELSVSFPPRSPSRSTSPFLDLFSLSRASTPSIFDSSPQFLDACPPKKNSIFNSDSREFSRQSSTPIENKKLDVFTPLELKIPDIPEHLLENQFDAFKNEMFSLLKKLLAAISRLSIVELSPSKQEEQINHEKYMNQIIEIMGNTLSIKKIHCKDDESSYIIPATLETIKEDKLFIRTQQTIPKNISARLIALYQGTANIGVSTIENYLCSDFSNTTLCVVKNTNSVTEAFCCGRSFKLSSAPVKSITLDENDTRLWINYGNSVCSYKLQNIRDQKEGEIGAASEYEIQIPSVEGRICNIFDYVFTLSGGMIVRTNLSNSTPPSKFDIKFNDNPLKKPDFLASHFNRLFVASKDYHTVYALDFSLQITERLVGHTGNINLLLCANGFLFVGSTDQYVRVYDAEHLSLINTIDTTDFTPVSATGGKINEFPVVFLGGCSNNRCSVRVYDVNQKAFISEIFTESQIPAHINFESDDFTLEIICQNYEKKGDTIVIPQTTQTANNYYISYFVTKHF</sequence>
<dbReference type="SMR" id="A2FF11"/>
<dbReference type="VEuPathDB" id="TrichDB:TVAGG3_0661070"/>
<name>A2FF11_TRIV3</name>
<dbReference type="EMBL" id="DS113755">
    <property type="protein sequence ID" value="EAX96515.1"/>
    <property type="molecule type" value="Genomic_DNA"/>
</dbReference>
<dbReference type="Proteomes" id="UP000001542">
    <property type="component" value="Unassembled WGS sequence"/>
</dbReference>
<reference evidence="1" key="2">
    <citation type="journal article" date="2007" name="Science">
        <title>Draft genome sequence of the sexually transmitted pathogen Trichomonas vaginalis.</title>
        <authorList>
            <person name="Carlton J.M."/>
            <person name="Hirt R.P."/>
            <person name="Silva J.C."/>
            <person name="Delcher A.L."/>
            <person name="Schatz M."/>
            <person name="Zhao Q."/>
            <person name="Wortman J.R."/>
            <person name="Bidwell S.L."/>
            <person name="Alsmark U.C.M."/>
            <person name="Besteiro S."/>
            <person name="Sicheritz-Ponten T."/>
            <person name="Noel C.J."/>
            <person name="Dacks J.B."/>
            <person name="Foster P.G."/>
            <person name="Simillion C."/>
            <person name="Van de Peer Y."/>
            <person name="Miranda-Saavedra D."/>
            <person name="Barton G.J."/>
            <person name="Westrop G.D."/>
            <person name="Mueller S."/>
            <person name="Dessi D."/>
            <person name="Fiori P.L."/>
            <person name="Ren Q."/>
            <person name="Paulsen I."/>
            <person name="Zhang H."/>
            <person name="Bastida-Corcuera F.D."/>
            <person name="Simoes-Barbosa A."/>
            <person name="Brown M.T."/>
            <person name="Hayes R.D."/>
            <person name="Mukherjee M."/>
            <person name="Okumura C.Y."/>
            <person name="Schneider R."/>
            <person name="Smith A.J."/>
            <person name="Vanacova S."/>
            <person name="Villalvazo M."/>
            <person name="Haas B.J."/>
            <person name="Pertea M."/>
            <person name="Feldblyum T.V."/>
            <person name="Utterback T.R."/>
            <person name="Shu C.L."/>
            <person name="Osoegawa K."/>
            <person name="de Jong P.J."/>
            <person name="Hrdy I."/>
            <person name="Horvathova L."/>
            <person name="Zubacova Z."/>
            <person name="Dolezal P."/>
            <person name="Malik S.B."/>
            <person name="Logsdon J.M. Jr."/>
            <person name="Henze K."/>
            <person name="Gupta A."/>
            <person name="Wang C.C."/>
            <person name="Dunne R.L."/>
            <person name="Upcroft J.A."/>
            <person name="Upcroft P."/>
            <person name="White O."/>
            <person name="Salzberg S.L."/>
            <person name="Tang P."/>
            <person name="Chiu C.-H."/>
            <person name="Lee Y.-S."/>
            <person name="Embley T.M."/>
            <person name="Coombs G.H."/>
            <person name="Mottram J.C."/>
            <person name="Tachezy J."/>
            <person name="Fraser-Liggett C.M."/>
            <person name="Johnson P.J."/>
        </authorList>
    </citation>
    <scope>NUCLEOTIDE SEQUENCE [LARGE SCALE GENOMIC DNA]</scope>
    <source>
        <strain evidence="1">G3</strain>
    </source>
</reference>
<dbReference type="KEGG" id="tva:4754288"/>
<dbReference type="InParanoid" id="A2FF11"/>
<dbReference type="RefSeq" id="XP_001309445.1">
    <property type="nucleotide sequence ID" value="XM_001309444.1"/>
</dbReference>
<dbReference type="VEuPathDB" id="TrichDB:TVAG_148670"/>
<dbReference type="AlphaFoldDB" id="A2FF11"/>
<dbReference type="SUPFAM" id="SSF50978">
    <property type="entry name" value="WD40 repeat-like"/>
    <property type="match status" value="1"/>
</dbReference>
<organism evidence="1 2">
    <name type="scientific">Trichomonas vaginalis (strain ATCC PRA-98 / G3)</name>
    <dbReference type="NCBI Taxonomy" id="412133"/>
    <lineage>
        <taxon>Eukaryota</taxon>
        <taxon>Metamonada</taxon>
        <taxon>Parabasalia</taxon>
        <taxon>Trichomonadida</taxon>
        <taxon>Trichomonadidae</taxon>
        <taxon>Trichomonas</taxon>
    </lineage>
</organism>
<protein>
    <submittedName>
        <fullName evidence="1">Uncharacterized protein</fullName>
    </submittedName>
</protein>
<proteinExistence type="predicted"/>
<accession>A2FF11</accession>
<dbReference type="InterPro" id="IPR015943">
    <property type="entry name" value="WD40/YVTN_repeat-like_dom_sf"/>
</dbReference>
<evidence type="ECO:0000313" key="1">
    <source>
        <dbReference type="EMBL" id="EAX96515.1"/>
    </source>
</evidence>
<keyword evidence="2" id="KW-1185">Reference proteome</keyword>
<reference evidence="1" key="1">
    <citation type="submission" date="2006-10" db="EMBL/GenBank/DDBJ databases">
        <authorList>
            <person name="Amadeo P."/>
            <person name="Zhao Q."/>
            <person name="Wortman J."/>
            <person name="Fraser-Liggett C."/>
            <person name="Carlton J."/>
        </authorList>
    </citation>
    <scope>NUCLEOTIDE SEQUENCE</scope>
    <source>
        <strain evidence="1">G3</strain>
    </source>
</reference>
<gene>
    <name evidence="1" type="ORF">TVAG_148670</name>
</gene>
<evidence type="ECO:0000313" key="2">
    <source>
        <dbReference type="Proteomes" id="UP000001542"/>
    </source>
</evidence>